<accession>A0ABM4VQQ9</accession>
<feature type="domain" description="RNase H type-1" evidence="1">
    <location>
        <begin position="328"/>
        <end position="389"/>
    </location>
</feature>
<evidence type="ECO:0000313" key="2">
    <source>
        <dbReference type="Proteomes" id="UP001652660"/>
    </source>
</evidence>
<organism evidence="2 3">
    <name type="scientific">Coffea arabica</name>
    <name type="common">Arabian coffee</name>
    <dbReference type="NCBI Taxonomy" id="13443"/>
    <lineage>
        <taxon>Eukaryota</taxon>
        <taxon>Viridiplantae</taxon>
        <taxon>Streptophyta</taxon>
        <taxon>Embryophyta</taxon>
        <taxon>Tracheophyta</taxon>
        <taxon>Spermatophyta</taxon>
        <taxon>Magnoliopsida</taxon>
        <taxon>eudicotyledons</taxon>
        <taxon>Gunneridae</taxon>
        <taxon>Pentapetalae</taxon>
        <taxon>asterids</taxon>
        <taxon>lamiids</taxon>
        <taxon>Gentianales</taxon>
        <taxon>Rubiaceae</taxon>
        <taxon>Ixoroideae</taxon>
        <taxon>Gardenieae complex</taxon>
        <taxon>Bertiereae - Coffeeae clade</taxon>
        <taxon>Coffeeae</taxon>
        <taxon>Coffea</taxon>
    </lineage>
</organism>
<protein>
    <recommendedName>
        <fullName evidence="1">RNase H type-1 domain-containing protein</fullName>
    </recommendedName>
</protein>
<dbReference type="CDD" id="cd06222">
    <property type="entry name" value="RNase_H_like"/>
    <property type="match status" value="1"/>
</dbReference>
<name>A0ABM4VQQ9_COFAR</name>
<sequence>MYLLQVLQPPKAIFAKLGRICNAFLWNKSREARGIHWVAWEKLCYPVEEEGIGLRSFKDMCSVFACKLLWRLQQRESIWAQFMHAKYIRGRHPSLVQVPRPPWSWRRLEQVRERAEQQIHWCIGKGFIDFWYDRWLVDSPLADVVSMVDSPHMLVTEYFGDDGWKLDRLREWVPDWVIALFHEAHIYPEQEDRMMMLKRVGIPIVSRCLYYGRHEESWRHLFITGTIAVQPGGKVRHIQTVAPLIVLWCLWKARNNARFEGMRFDASGVIKMVDQMIGQLGTTGVLSATHFRGDAEDPLAQLAARPNRQQYCVAVSWKRPPPLFFKLNTDASVSQGRAAGDGILRDSSGRVVFAFYKEFGDTEVLTAESLALLQGLQLCQEQHVQGLLVHYYKNVVL</sequence>
<dbReference type="PANTHER" id="PTHR33116:SF80">
    <property type="entry name" value="REVERSE TRANSCRIPTASE ZINC-BINDING DOMAIN-CONTAINING PROTEIN"/>
    <property type="match status" value="1"/>
</dbReference>
<reference evidence="3" key="1">
    <citation type="submission" date="2025-08" db="UniProtKB">
        <authorList>
            <consortium name="RefSeq"/>
        </authorList>
    </citation>
    <scope>IDENTIFICATION</scope>
    <source>
        <tissue evidence="3">Leaves</tissue>
    </source>
</reference>
<dbReference type="GeneID" id="140014683"/>
<dbReference type="Proteomes" id="UP001652660">
    <property type="component" value="Chromosome 9e"/>
</dbReference>
<dbReference type="RefSeq" id="XP_071921874.1">
    <property type="nucleotide sequence ID" value="XM_072065773.1"/>
</dbReference>
<evidence type="ECO:0000259" key="1">
    <source>
        <dbReference type="Pfam" id="PF13456"/>
    </source>
</evidence>
<proteinExistence type="predicted"/>
<dbReference type="PANTHER" id="PTHR33116">
    <property type="entry name" value="REVERSE TRANSCRIPTASE ZINC-BINDING DOMAIN-CONTAINING PROTEIN-RELATED-RELATED"/>
    <property type="match status" value="1"/>
</dbReference>
<dbReference type="InterPro" id="IPR002156">
    <property type="entry name" value="RNaseH_domain"/>
</dbReference>
<keyword evidence="2" id="KW-1185">Reference proteome</keyword>
<dbReference type="InterPro" id="IPR044730">
    <property type="entry name" value="RNase_H-like_dom_plant"/>
</dbReference>
<gene>
    <name evidence="3" type="primary">LOC140014683</name>
</gene>
<evidence type="ECO:0000313" key="3">
    <source>
        <dbReference type="RefSeq" id="XP_071921874.1"/>
    </source>
</evidence>
<dbReference type="Pfam" id="PF13456">
    <property type="entry name" value="RVT_3"/>
    <property type="match status" value="1"/>
</dbReference>